<evidence type="ECO:0000256" key="2">
    <source>
        <dbReference type="ARBA" id="ARBA00022597"/>
    </source>
</evidence>
<evidence type="ECO:0000256" key="3">
    <source>
        <dbReference type="ARBA" id="ARBA00022737"/>
    </source>
</evidence>
<evidence type="ECO:0000256" key="5">
    <source>
        <dbReference type="ARBA" id="ARBA00022840"/>
    </source>
</evidence>
<organism evidence="7 8">
    <name type="scientific">Acidiphilium multivorum (strain DSM 11245 / JCM 8867 / NBRC 100883 / AIU 301)</name>
    <dbReference type="NCBI Taxonomy" id="926570"/>
    <lineage>
        <taxon>Bacteria</taxon>
        <taxon>Pseudomonadati</taxon>
        <taxon>Pseudomonadota</taxon>
        <taxon>Alphaproteobacteria</taxon>
        <taxon>Acetobacterales</taxon>
        <taxon>Acidocellaceae</taxon>
        <taxon>Acidiphilium</taxon>
    </lineage>
</organism>
<gene>
    <name evidence="7" type="ordered locus">ACMV_31120</name>
</gene>
<dbReference type="InterPro" id="IPR050107">
    <property type="entry name" value="ABC_carbohydrate_import_ATPase"/>
</dbReference>
<dbReference type="GO" id="GO:0005524">
    <property type="term" value="F:ATP binding"/>
    <property type="evidence" value="ECO:0007669"/>
    <property type="project" value="UniProtKB-KW"/>
</dbReference>
<dbReference type="InterPro" id="IPR003439">
    <property type="entry name" value="ABC_transporter-like_ATP-bd"/>
</dbReference>
<dbReference type="CDD" id="cd03215">
    <property type="entry name" value="ABC_Carb_Monos_II"/>
    <property type="match status" value="1"/>
</dbReference>
<dbReference type="RefSeq" id="WP_013641020.1">
    <property type="nucleotide sequence ID" value="NC_015186.1"/>
</dbReference>
<dbReference type="PANTHER" id="PTHR43790">
    <property type="entry name" value="CARBOHYDRATE TRANSPORT ATP-BINDING PROTEIN MG119-RELATED"/>
    <property type="match status" value="1"/>
</dbReference>
<dbReference type="InterPro" id="IPR027417">
    <property type="entry name" value="P-loop_NTPase"/>
</dbReference>
<dbReference type="EMBL" id="AP012035">
    <property type="protein sequence ID" value="BAJ82459.1"/>
    <property type="molecule type" value="Genomic_DNA"/>
</dbReference>
<evidence type="ECO:0000313" key="7">
    <source>
        <dbReference type="EMBL" id="BAJ82459.1"/>
    </source>
</evidence>
<dbReference type="AlphaFoldDB" id="F0J5R5"/>
<dbReference type="HOGENOM" id="CLU_000604_92_3_5"/>
<protein>
    <submittedName>
        <fullName evidence="7">Putative ABC transporter ATP-binding protein</fullName>
    </submittedName>
</protein>
<reference evidence="7 8" key="1">
    <citation type="submission" date="2010-12" db="EMBL/GenBank/DDBJ databases">
        <title>Whole genome sequence of Acidiphilium multivorum AIU301.</title>
        <authorList>
            <person name="Narita-Yamada S."/>
            <person name="Nakamura S."/>
            <person name="Ito N."/>
            <person name="Takarada H."/>
            <person name="Katano Y."/>
            <person name="Nakazawa H."/>
            <person name="Hosoyama A."/>
            <person name="Yamada R."/>
            <person name="Fujita N."/>
        </authorList>
    </citation>
    <scope>NUCLEOTIDE SEQUENCE [LARGE SCALE GENOMIC DNA]</scope>
    <source>
        <strain evidence="8">DSM 11245 / JCM 8867 / AIU301</strain>
    </source>
</reference>
<dbReference type="InterPro" id="IPR003593">
    <property type="entry name" value="AAA+_ATPase"/>
</dbReference>
<dbReference type="Proteomes" id="UP000007100">
    <property type="component" value="Chromosome"/>
</dbReference>
<keyword evidence="2" id="KW-0762">Sugar transport</keyword>
<keyword evidence="3" id="KW-0677">Repeat</keyword>
<dbReference type="CDD" id="cd03216">
    <property type="entry name" value="ABC_Carb_Monos_I"/>
    <property type="match status" value="1"/>
</dbReference>
<dbReference type="Pfam" id="PF00005">
    <property type="entry name" value="ABC_tran"/>
    <property type="match status" value="2"/>
</dbReference>
<keyword evidence="1" id="KW-0813">Transport</keyword>
<dbReference type="InterPro" id="IPR017871">
    <property type="entry name" value="ABC_transporter-like_CS"/>
</dbReference>
<dbReference type="PROSITE" id="PS50893">
    <property type="entry name" value="ABC_TRANSPORTER_2"/>
    <property type="match status" value="2"/>
</dbReference>
<keyword evidence="4" id="KW-0547">Nucleotide-binding</keyword>
<dbReference type="GO" id="GO:0016887">
    <property type="term" value="F:ATP hydrolysis activity"/>
    <property type="evidence" value="ECO:0007669"/>
    <property type="project" value="InterPro"/>
</dbReference>
<sequence>MDGTPDRGESPPHGAAGLARPGDAALTAAAAPLIRLAAIARDFGSVRALQGVDLDIDAGRMLGIVGHNGAGKSTLMQIIAGTLPPSSGAIAVAGAPIPAYGVRAAHALGIRCVFQELSLCPNLTVFENVGIMHRSLRGAGWRGRARHLIRASLDAIFPGHGIDPDRQVSSLSIGERQMVEIARAFSETEEKVRLVILDEATASLAGHAATQLLDFTRAARARGIACVFISHRLAEILAYADDIVVLRDGGIVGTAPASGLDEDRLVAMMGEVRAPAGRDASSARSAGVPRVEAAGQDGESLPLRVHAGEIVGLAGLAGHGQRAFLHRVFAAARHRERGLAVNGSIAHVSGDRASEGIFPLWSVMRNISAGALGRLSRFGLIDPAAERALAEAWARSLAIRTPSVSHLATRLSGGNQQKVLVARALASGADILLLDDPTRGVDVGTKRELYARMRAHAAGGHAILWYTTENAELAECDRVYVFSRGRITDAIDRDAYSEDRVIRASFASAPPGGGFARAG</sequence>
<name>F0J5R5_ACIMA</name>
<proteinExistence type="predicted"/>
<dbReference type="SUPFAM" id="SSF52540">
    <property type="entry name" value="P-loop containing nucleoside triphosphate hydrolases"/>
    <property type="match status" value="2"/>
</dbReference>
<accession>F0J5R5</accession>
<feature type="region of interest" description="Disordered" evidence="6">
    <location>
        <begin position="1"/>
        <end position="20"/>
    </location>
</feature>
<keyword evidence="8" id="KW-1185">Reference proteome</keyword>
<dbReference type="SMART" id="SM00382">
    <property type="entry name" value="AAA"/>
    <property type="match status" value="2"/>
</dbReference>
<dbReference type="PROSITE" id="PS00211">
    <property type="entry name" value="ABC_TRANSPORTER_1"/>
    <property type="match status" value="1"/>
</dbReference>
<evidence type="ECO:0000313" key="8">
    <source>
        <dbReference type="Proteomes" id="UP000007100"/>
    </source>
</evidence>
<evidence type="ECO:0000256" key="6">
    <source>
        <dbReference type="SAM" id="MobiDB-lite"/>
    </source>
</evidence>
<evidence type="ECO:0000256" key="1">
    <source>
        <dbReference type="ARBA" id="ARBA00022448"/>
    </source>
</evidence>
<dbReference type="Gene3D" id="3.40.50.300">
    <property type="entry name" value="P-loop containing nucleotide triphosphate hydrolases"/>
    <property type="match status" value="2"/>
</dbReference>
<dbReference type="KEGG" id="amv:ACMV_31120"/>
<keyword evidence="5 7" id="KW-0067">ATP-binding</keyword>
<evidence type="ECO:0000256" key="4">
    <source>
        <dbReference type="ARBA" id="ARBA00022741"/>
    </source>
</evidence>
<feature type="compositionally biased region" description="Basic and acidic residues" evidence="6">
    <location>
        <begin position="1"/>
        <end position="10"/>
    </location>
</feature>
<dbReference type="PANTHER" id="PTHR43790:SF9">
    <property type="entry name" value="GALACTOFURANOSE TRANSPORTER ATP-BINDING PROTEIN YTFR"/>
    <property type="match status" value="1"/>
</dbReference>